<sequence length="110" mass="12798">MDISASKKRKLCHEEDEEEDEAKMEKFFALVRSIRENRDRWIGRKNKRSGNKKEEINRAVAVWRPTFQIEDFVGDEEAKRRNSDPSGSKSKSCGGEQEEPEKGIDLRLSL</sequence>
<comment type="subcellular location">
    <subcellularLocation>
        <location evidence="1">Nucleus</location>
    </subcellularLocation>
</comment>
<proteinExistence type="inferred from homology"/>
<gene>
    <name evidence="5" type="ORF">RJT34_23168</name>
</gene>
<name>A0AAN9FSA7_CLITE</name>
<evidence type="ECO:0000256" key="2">
    <source>
        <dbReference type="ARBA" id="ARBA00009937"/>
    </source>
</evidence>
<protein>
    <submittedName>
        <fullName evidence="5">Uncharacterized protein</fullName>
    </submittedName>
</protein>
<evidence type="ECO:0000256" key="1">
    <source>
        <dbReference type="ARBA" id="ARBA00004123"/>
    </source>
</evidence>
<organism evidence="5 6">
    <name type="scientific">Clitoria ternatea</name>
    <name type="common">Butterfly pea</name>
    <dbReference type="NCBI Taxonomy" id="43366"/>
    <lineage>
        <taxon>Eukaryota</taxon>
        <taxon>Viridiplantae</taxon>
        <taxon>Streptophyta</taxon>
        <taxon>Embryophyta</taxon>
        <taxon>Tracheophyta</taxon>
        <taxon>Spermatophyta</taxon>
        <taxon>Magnoliopsida</taxon>
        <taxon>eudicotyledons</taxon>
        <taxon>Gunneridae</taxon>
        <taxon>Pentapetalae</taxon>
        <taxon>rosids</taxon>
        <taxon>fabids</taxon>
        <taxon>Fabales</taxon>
        <taxon>Fabaceae</taxon>
        <taxon>Papilionoideae</taxon>
        <taxon>50 kb inversion clade</taxon>
        <taxon>NPAAA clade</taxon>
        <taxon>indigoferoid/millettioid clade</taxon>
        <taxon>Phaseoleae</taxon>
        <taxon>Clitoria</taxon>
    </lineage>
</organism>
<comment type="similarity">
    <text evidence="2">Belongs to the NPR1-interactor family.</text>
</comment>
<dbReference type="PANTHER" id="PTHR33669:SF14">
    <property type="entry name" value="NRR REPRESSOR HOMOLOG 3"/>
    <property type="match status" value="1"/>
</dbReference>
<evidence type="ECO:0000256" key="4">
    <source>
        <dbReference type="SAM" id="MobiDB-lite"/>
    </source>
</evidence>
<keyword evidence="3" id="KW-0539">Nucleus</keyword>
<dbReference type="Pfam" id="PF15699">
    <property type="entry name" value="NPR1_interact"/>
    <property type="match status" value="1"/>
</dbReference>
<comment type="caution">
    <text evidence="5">The sequence shown here is derived from an EMBL/GenBank/DDBJ whole genome shotgun (WGS) entry which is preliminary data.</text>
</comment>
<dbReference type="EMBL" id="JAYKXN010000006">
    <property type="protein sequence ID" value="KAK7278143.1"/>
    <property type="molecule type" value="Genomic_DNA"/>
</dbReference>
<feature type="region of interest" description="Disordered" evidence="4">
    <location>
        <begin position="1"/>
        <end position="22"/>
    </location>
</feature>
<evidence type="ECO:0000313" key="6">
    <source>
        <dbReference type="Proteomes" id="UP001359559"/>
    </source>
</evidence>
<reference evidence="5 6" key="1">
    <citation type="submission" date="2024-01" db="EMBL/GenBank/DDBJ databases">
        <title>The genomes of 5 underutilized Papilionoideae crops provide insights into root nodulation and disease resistance.</title>
        <authorList>
            <person name="Yuan L."/>
        </authorList>
    </citation>
    <scope>NUCLEOTIDE SEQUENCE [LARGE SCALE GENOMIC DNA]</scope>
    <source>
        <strain evidence="5">LY-2023</strain>
        <tissue evidence="5">Leaf</tissue>
    </source>
</reference>
<feature type="region of interest" description="Disordered" evidence="4">
    <location>
        <begin position="74"/>
        <end position="110"/>
    </location>
</feature>
<dbReference type="GO" id="GO:0010112">
    <property type="term" value="P:regulation of systemic acquired resistance"/>
    <property type="evidence" value="ECO:0007669"/>
    <property type="project" value="InterPro"/>
</dbReference>
<accession>A0AAN9FSA7</accession>
<evidence type="ECO:0000313" key="5">
    <source>
        <dbReference type="EMBL" id="KAK7278143.1"/>
    </source>
</evidence>
<dbReference type="PANTHER" id="PTHR33669">
    <property type="entry name" value="PROTEIN NEGATIVE REGULATOR OF RESISTANCE"/>
    <property type="match status" value="1"/>
</dbReference>
<dbReference type="Proteomes" id="UP001359559">
    <property type="component" value="Unassembled WGS sequence"/>
</dbReference>
<feature type="compositionally biased region" description="Basic residues" evidence="4">
    <location>
        <begin position="1"/>
        <end position="11"/>
    </location>
</feature>
<feature type="compositionally biased region" description="Basic and acidic residues" evidence="4">
    <location>
        <begin position="100"/>
        <end position="110"/>
    </location>
</feature>
<dbReference type="InterPro" id="IPR031425">
    <property type="entry name" value="NPR1/NH1-interacting"/>
</dbReference>
<evidence type="ECO:0000256" key="3">
    <source>
        <dbReference type="ARBA" id="ARBA00023242"/>
    </source>
</evidence>
<keyword evidence="6" id="KW-1185">Reference proteome</keyword>
<dbReference type="GO" id="GO:0005634">
    <property type="term" value="C:nucleus"/>
    <property type="evidence" value="ECO:0007669"/>
    <property type="project" value="UniProtKB-SubCell"/>
</dbReference>
<dbReference type="AlphaFoldDB" id="A0AAN9FSA7"/>